<evidence type="ECO:0000313" key="1">
    <source>
        <dbReference type="EMBL" id="SDY99346.1"/>
    </source>
</evidence>
<organism evidence="1 2">
    <name type="scientific">Hymenobacter psychrophilus</name>
    <dbReference type="NCBI Taxonomy" id="651662"/>
    <lineage>
        <taxon>Bacteria</taxon>
        <taxon>Pseudomonadati</taxon>
        <taxon>Bacteroidota</taxon>
        <taxon>Cytophagia</taxon>
        <taxon>Cytophagales</taxon>
        <taxon>Hymenobacteraceae</taxon>
        <taxon>Hymenobacter</taxon>
    </lineage>
</organism>
<dbReference type="EMBL" id="FNOV01000029">
    <property type="protein sequence ID" value="SDY99346.1"/>
    <property type="molecule type" value="Genomic_DNA"/>
</dbReference>
<evidence type="ECO:0000313" key="2">
    <source>
        <dbReference type="Proteomes" id="UP000199249"/>
    </source>
</evidence>
<accession>A0A1H3PE14</accession>
<dbReference type="Proteomes" id="UP000199249">
    <property type="component" value="Unassembled WGS sequence"/>
</dbReference>
<name>A0A1H3PE14_9BACT</name>
<keyword evidence="2" id="KW-1185">Reference proteome</keyword>
<dbReference type="STRING" id="651662.SAMN04488069_12917"/>
<gene>
    <name evidence="1" type="ORF">SAMN04488069_12917</name>
</gene>
<reference evidence="2" key="1">
    <citation type="submission" date="2016-10" db="EMBL/GenBank/DDBJ databases">
        <authorList>
            <person name="Varghese N."/>
            <person name="Submissions S."/>
        </authorList>
    </citation>
    <scope>NUCLEOTIDE SEQUENCE [LARGE SCALE GENOMIC DNA]</scope>
    <source>
        <strain evidence="2">CGMCC 1.8975</strain>
    </source>
</reference>
<protein>
    <submittedName>
        <fullName evidence="1">Uncharacterized protein</fullName>
    </submittedName>
</protein>
<proteinExistence type="predicted"/>
<sequence>MWLTQEEAACPIETEEVRRRYSWKVLLAAPWHAVETLLWGVAAAEPRYLQEVPVVLAEVEAARTQGLQVAR</sequence>
<dbReference type="AlphaFoldDB" id="A0A1H3PE14"/>